<feature type="compositionally biased region" description="Basic residues" evidence="1">
    <location>
        <begin position="31"/>
        <end position="45"/>
    </location>
</feature>
<gene>
    <name evidence="2" type="ORF">P280DRAFT_504449</name>
</gene>
<dbReference type="PANTHER" id="PTHR34117">
    <property type="entry name" value="STYLE CELL-CYCLE INHIBITOR 1"/>
    <property type="match status" value="1"/>
</dbReference>
<evidence type="ECO:0000313" key="3">
    <source>
        <dbReference type="Proteomes" id="UP000799753"/>
    </source>
</evidence>
<reference evidence="2" key="1">
    <citation type="journal article" date="2020" name="Stud. Mycol.">
        <title>101 Dothideomycetes genomes: a test case for predicting lifestyles and emergence of pathogens.</title>
        <authorList>
            <person name="Haridas S."/>
            <person name="Albert R."/>
            <person name="Binder M."/>
            <person name="Bloem J."/>
            <person name="Labutti K."/>
            <person name="Salamov A."/>
            <person name="Andreopoulos B."/>
            <person name="Baker S."/>
            <person name="Barry K."/>
            <person name="Bills G."/>
            <person name="Bluhm B."/>
            <person name="Cannon C."/>
            <person name="Castanera R."/>
            <person name="Culley D."/>
            <person name="Daum C."/>
            <person name="Ezra D."/>
            <person name="Gonzalez J."/>
            <person name="Henrissat B."/>
            <person name="Kuo A."/>
            <person name="Liang C."/>
            <person name="Lipzen A."/>
            <person name="Lutzoni F."/>
            <person name="Magnuson J."/>
            <person name="Mondo S."/>
            <person name="Nolan M."/>
            <person name="Ohm R."/>
            <person name="Pangilinan J."/>
            <person name="Park H.-J."/>
            <person name="Ramirez L."/>
            <person name="Alfaro M."/>
            <person name="Sun H."/>
            <person name="Tritt A."/>
            <person name="Yoshinaga Y."/>
            <person name="Zwiers L.-H."/>
            <person name="Turgeon B."/>
            <person name="Goodwin S."/>
            <person name="Spatafora J."/>
            <person name="Crous P."/>
            <person name="Grigoriev I."/>
        </authorList>
    </citation>
    <scope>NUCLEOTIDE SEQUENCE</scope>
    <source>
        <strain evidence="2">CBS 473.64</strain>
    </source>
</reference>
<feature type="compositionally biased region" description="Basic and acidic residues" evidence="1">
    <location>
        <begin position="181"/>
        <end position="240"/>
    </location>
</feature>
<organism evidence="2 3">
    <name type="scientific">Massarina eburnea CBS 473.64</name>
    <dbReference type="NCBI Taxonomy" id="1395130"/>
    <lineage>
        <taxon>Eukaryota</taxon>
        <taxon>Fungi</taxon>
        <taxon>Dikarya</taxon>
        <taxon>Ascomycota</taxon>
        <taxon>Pezizomycotina</taxon>
        <taxon>Dothideomycetes</taxon>
        <taxon>Pleosporomycetidae</taxon>
        <taxon>Pleosporales</taxon>
        <taxon>Massarineae</taxon>
        <taxon>Massarinaceae</taxon>
        <taxon>Massarina</taxon>
    </lineage>
</organism>
<feature type="compositionally biased region" description="Basic and acidic residues" evidence="1">
    <location>
        <begin position="269"/>
        <end position="288"/>
    </location>
</feature>
<dbReference type="OrthoDB" id="2139939at2759"/>
<dbReference type="PANTHER" id="PTHR34117:SF1">
    <property type="entry name" value="STYLE CELL-CYCLE INHIBITOR 1"/>
    <property type="match status" value="1"/>
</dbReference>
<feature type="compositionally biased region" description="Basic residues" evidence="1">
    <location>
        <begin position="13"/>
        <end position="23"/>
    </location>
</feature>
<keyword evidence="3" id="KW-1185">Reference proteome</keyword>
<proteinExistence type="predicted"/>
<evidence type="ECO:0008006" key="4">
    <source>
        <dbReference type="Google" id="ProtNLM"/>
    </source>
</evidence>
<evidence type="ECO:0000256" key="1">
    <source>
        <dbReference type="SAM" id="MobiDB-lite"/>
    </source>
</evidence>
<name>A0A6A6SB11_9PLEO</name>
<feature type="region of interest" description="Disordered" evidence="1">
    <location>
        <begin position="124"/>
        <end position="288"/>
    </location>
</feature>
<dbReference type="InterPro" id="IPR044688">
    <property type="entry name" value="SCI-1-like"/>
</dbReference>
<evidence type="ECO:0000313" key="2">
    <source>
        <dbReference type="EMBL" id="KAF2644975.1"/>
    </source>
</evidence>
<sequence>MQVTAQVPEYRQEKHRRRSRSRSPHRERSDKHRHGHSRQSRSPRRHRDDDKHAVALPYNAKQLSKRNFEQYKPLFQSYLDIQKQINLDEIEEREAKGRWKSFLGKWNRGDLARSWYDPSMLKKAQETVQSFQEQPVEAKRRASPAYGAEPQSDDDDFGPAPPPGGVRRGGHGPTIPGFDDLAVRNELRDEDRAREHSDYVDDIRYERKQDRKAQKDRLEELVPRADAGTRERQLEKKRETTSMMKGFGDAKEGGDVEMGDADLLGEDGIEGHKKQKAEMERKKSEREIRREEIMRARVEEREEKMAERKAKEAKTMEYLKAIAKERFG</sequence>
<dbReference type="EMBL" id="MU006778">
    <property type="protein sequence ID" value="KAF2644975.1"/>
    <property type="molecule type" value="Genomic_DNA"/>
</dbReference>
<feature type="region of interest" description="Disordered" evidence="1">
    <location>
        <begin position="1"/>
        <end position="57"/>
    </location>
</feature>
<accession>A0A6A6SB11</accession>
<dbReference type="AlphaFoldDB" id="A0A6A6SB11"/>
<dbReference type="Proteomes" id="UP000799753">
    <property type="component" value="Unassembled WGS sequence"/>
</dbReference>
<feature type="compositionally biased region" description="Acidic residues" evidence="1">
    <location>
        <begin position="255"/>
        <end position="268"/>
    </location>
</feature>
<protein>
    <recommendedName>
        <fullName evidence="4">RNA helicase HEL117</fullName>
    </recommendedName>
</protein>